<dbReference type="GO" id="GO:0005524">
    <property type="term" value="F:ATP binding"/>
    <property type="evidence" value="ECO:0007669"/>
    <property type="project" value="UniProtKB-KW"/>
</dbReference>
<evidence type="ECO:0000256" key="1">
    <source>
        <dbReference type="ARBA" id="ARBA00000085"/>
    </source>
</evidence>
<dbReference type="SMART" id="SM00387">
    <property type="entry name" value="HATPase_c"/>
    <property type="match status" value="1"/>
</dbReference>
<dbReference type="SUPFAM" id="SSF47384">
    <property type="entry name" value="Homodimeric domain of signal transducing histidine kinase"/>
    <property type="match status" value="1"/>
</dbReference>
<comment type="catalytic activity">
    <reaction evidence="1">
        <text>ATP + protein L-histidine = ADP + protein N-phospho-L-histidine.</text>
        <dbReference type="EC" id="2.7.13.3"/>
    </reaction>
</comment>
<dbReference type="InterPro" id="IPR013655">
    <property type="entry name" value="PAS_fold_3"/>
</dbReference>
<evidence type="ECO:0000259" key="12">
    <source>
        <dbReference type="PROSITE" id="PS50113"/>
    </source>
</evidence>
<evidence type="ECO:0000313" key="13">
    <source>
        <dbReference type="EMBL" id="ANX13373.1"/>
    </source>
</evidence>
<dbReference type="KEGG" id="far:ABE41_015295"/>
<dbReference type="Gene3D" id="3.30.565.10">
    <property type="entry name" value="Histidine kinase-like ATPase, C-terminal domain"/>
    <property type="match status" value="1"/>
</dbReference>
<evidence type="ECO:0000259" key="10">
    <source>
        <dbReference type="PROSITE" id="PS50109"/>
    </source>
</evidence>
<dbReference type="NCBIfam" id="TIGR00229">
    <property type="entry name" value="sensory_box"/>
    <property type="match status" value="3"/>
</dbReference>
<dbReference type="CDD" id="cd00130">
    <property type="entry name" value="PAS"/>
    <property type="match status" value="2"/>
</dbReference>
<dbReference type="PANTHER" id="PTHR43065:SF10">
    <property type="entry name" value="PEROXIDE STRESS-ACTIVATED HISTIDINE KINASE MAK3"/>
    <property type="match status" value="1"/>
</dbReference>
<evidence type="ECO:0000256" key="5">
    <source>
        <dbReference type="ARBA" id="ARBA00022741"/>
    </source>
</evidence>
<dbReference type="Pfam" id="PF02518">
    <property type="entry name" value="HATPase_c"/>
    <property type="match status" value="1"/>
</dbReference>
<keyword evidence="8" id="KW-0749">Sporulation</keyword>
<dbReference type="EMBL" id="CP016761">
    <property type="protein sequence ID" value="ANX13373.1"/>
    <property type="molecule type" value="Genomic_DNA"/>
</dbReference>
<dbReference type="Pfam" id="PF13188">
    <property type="entry name" value="PAS_8"/>
    <property type="match status" value="1"/>
</dbReference>
<dbReference type="SMART" id="SM00091">
    <property type="entry name" value="PAS"/>
    <property type="match status" value="3"/>
</dbReference>
<dbReference type="SUPFAM" id="SSF55785">
    <property type="entry name" value="PYP-like sensor domain (PAS domain)"/>
    <property type="match status" value="3"/>
</dbReference>
<dbReference type="RefSeq" id="WP_066292090.1">
    <property type="nucleotide sequence ID" value="NZ_CP016761.1"/>
</dbReference>
<evidence type="ECO:0000256" key="4">
    <source>
        <dbReference type="ARBA" id="ARBA00022679"/>
    </source>
</evidence>
<dbReference type="Proteomes" id="UP000077412">
    <property type="component" value="Chromosome"/>
</dbReference>
<name>A0A1B1Z7C6_9BACL</name>
<organism evidence="13 14">
    <name type="scientific">Fictibacillus arsenicus</name>
    <dbReference type="NCBI Taxonomy" id="255247"/>
    <lineage>
        <taxon>Bacteria</taxon>
        <taxon>Bacillati</taxon>
        <taxon>Bacillota</taxon>
        <taxon>Bacilli</taxon>
        <taxon>Bacillales</taxon>
        <taxon>Fictibacillaceae</taxon>
        <taxon>Fictibacillus</taxon>
    </lineage>
</organism>
<gene>
    <name evidence="13" type="ORF">ABE41_015295</name>
</gene>
<dbReference type="PANTHER" id="PTHR43065">
    <property type="entry name" value="SENSOR HISTIDINE KINASE"/>
    <property type="match status" value="1"/>
</dbReference>
<evidence type="ECO:0000256" key="8">
    <source>
        <dbReference type="ARBA" id="ARBA00022969"/>
    </source>
</evidence>
<dbReference type="Gene3D" id="1.10.287.130">
    <property type="match status" value="1"/>
</dbReference>
<keyword evidence="14" id="KW-1185">Reference proteome</keyword>
<feature type="domain" description="PAC" evidence="12">
    <location>
        <begin position="340"/>
        <end position="392"/>
    </location>
</feature>
<dbReference type="SMART" id="SM00086">
    <property type="entry name" value="PAC"/>
    <property type="match status" value="3"/>
</dbReference>
<evidence type="ECO:0000256" key="9">
    <source>
        <dbReference type="ARBA" id="ARBA00023012"/>
    </source>
</evidence>
<evidence type="ECO:0000313" key="14">
    <source>
        <dbReference type="Proteomes" id="UP000077412"/>
    </source>
</evidence>
<dbReference type="FunFam" id="1.10.287.130:FF:000040">
    <property type="entry name" value="PAS domain-containing sensor histidine kinase"/>
    <property type="match status" value="1"/>
</dbReference>
<dbReference type="InterPro" id="IPR004358">
    <property type="entry name" value="Sig_transdc_His_kin-like_C"/>
</dbReference>
<dbReference type="PROSITE" id="PS50112">
    <property type="entry name" value="PAS"/>
    <property type="match status" value="1"/>
</dbReference>
<keyword evidence="6" id="KW-0418">Kinase</keyword>
<dbReference type="Pfam" id="PF08448">
    <property type="entry name" value="PAS_4"/>
    <property type="match status" value="1"/>
</dbReference>
<dbReference type="SMART" id="SM00388">
    <property type="entry name" value="HisKA"/>
    <property type="match status" value="1"/>
</dbReference>
<dbReference type="STRING" id="255247.ABE41_015295"/>
<dbReference type="PRINTS" id="PR00344">
    <property type="entry name" value="BCTRLSENSOR"/>
</dbReference>
<dbReference type="PROSITE" id="PS50113">
    <property type="entry name" value="PAC"/>
    <property type="match status" value="3"/>
</dbReference>
<dbReference type="InterPro" id="IPR013656">
    <property type="entry name" value="PAS_4"/>
</dbReference>
<dbReference type="GO" id="GO:0030435">
    <property type="term" value="P:sporulation resulting in formation of a cellular spore"/>
    <property type="evidence" value="ECO:0007669"/>
    <property type="project" value="UniProtKB-KW"/>
</dbReference>
<dbReference type="GO" id="GO:0000155">
    <property type="term" value="F:phosphorelay sensor kinase activity"/>
    <property type="evidence" value="ECO:0007669"/>
    <property type="project" value="InterPro"/>
</dbReference>
<dbReference type="CDD" id="cd00082">
    <property type="entry name" value="HisKA"/>
    <property type="match status" value="1"/>
</dbReference>
<dbReference type="InterPro" id="IPR003594">
    <property type="entry name" value="HATPase_dom"/>
</dbReference>
<proteinExistence type="predicted"/>
<sequence length="610" mass="69418">MKKTPATLQNNNQIMYTLYEAVSSGIIVLERSNRILLANKKACEILGHSKSEMEGSFLYNMPFEVMDQLKNKVSFEELPSQTTIQTGTEMNECELGITGKGFNGIRWILVSTKPIFLTESKVDQVVITLVDITARKQTEQALSHSQERFLSLVDSMEDTVFTLDRNFVHTGIYGKWMKKHNITPDYFLGKSLKEVFGETIADGQKKVCQLVLKGKSQIYEWSNVRNGERLYYQAILSPIKNEQGQVEGIVGVSRDISENKRMEIGLLESEERFRQFAENAKDVFWMEDYQTRKLIYVSKAYQKIWDIEDTETFSSVFTQICPDDQQEVQGFINKIAGGESQIEYRIQSKNKKVRWIRTRAFPITNDEGEIYRIAGISEDITDLKEKEELLRKSDKLTVVGELAAGIAHEIRNPLTSIKGFVQLMKQDMDELHSEIILSEMDRIESIITEFLVLAKPHQDTVFQHRNVNDFIKQTITLLDSEANLNNVQFETILRDVPQILCEGNQIKQVIINVIKNAIESMLCGGTITVETGTFDESYVFIKVTDQGSGISEERLARLGEPFYSNKEKGIGLGLMVSLKIIENHHGNITFESILDVGTTVTVLLPTKLLP</sequence>
<feature type="domain" description="PAC" evidence="12">
    <location>
        <begin position="91"/>
        <end position="144"/>
    </location>
</feature>
<keyword evidence="3" id="KW-0597">Phosphoprotein</keyword>
<protein>
    <recommendedName>
        <fullName evidence="2">histidine kinase</fullName>
        <ecNumber evidence="2">2.7.13.3</ecNumber>
    </recommendedName>
</protein>
<dbReference type="InterPro" id="IPR001610">
    <property type="entry name" value="PAC"/>
</dbReference>
<accession>A0A1B1Z7C6</accession>
<keyword evidence="4" id="KW-0808">Transferase</keyword>
<dbReference type="InterPro" id="IPR003661">
    <property type="entry name" value="HisK_dim/P_dom"/>
</dbReference>
<dbReference type="InterPro" id="IPR036097">
    <property type="entry name" value="HisK_dim/P_sf"/>
</dbReference>
<reference evidence="13 14" key="1">
    <citation type="submission" date="2016-08" db="EMBL/GenBank/DDBJ databases">
        <title>Complete genome sequence of Fictibacillus arsenicus G25-54, a strain with toxicity to nematodes and a potential arsenic-resistance activity.</title>
        <authorList>
            <person name="Zheng Z."/>
        </authorList>
    </citation>
    <scope>NUCLEOTIDE SEQUENCE [LARGE SCALE GENOMIC DNA]</scope>
    <source>
        <strain evidence="13 14">G25-54</strain>
    </source>
</reference>
<dbReference type="EC" id="2.7.13.3" evidence="2"/>
<dbReference type="InterPro" id="IPR000014">
    <property type="entry name" value="PAS"/>
</dbReference>
<feature type="domain" description="PAC" evidence="12">
    <location>
        <begin position="212"/>
        <end position="268"/>
    </location>
</feature>
<dbReference type="PROSITE" id="PS50109">
    <property type="entry name" value="HIS_KIN"/>
    <property type="match status" value="1"/>
</dbReference>
<keyword evidence="9" id="KW-0902">Two-component regulatory system</keyword>
<feature type="domain" description="PAS" evidence="11">
    <location>
        <begin position="11"/>
        <end position="55"/>
    </location>
</feature>
<evidence type="ECO:0000256" key="6">
    <source>
        <dbReference type="ARBA" id="ARBA00022777"/>
    </source>
</evidence>
<evidence type="ECO:0000259" key="11">
    <source>
        <dbReference type="PROSITE" id="PS50112"/>
    </source>
</evidence>
<dbReference type="InterPro" id="IPR005467">
    <property type="entry name" value="His_kinase_dom"/>
</dbReference>
<dbReference type="Pfam" id="PF00512">
    <property type="entry name" value="HisKA"/>
    <property type="match status" value="1"/>
</dbReference>
<keyword evidence="5" id="KW-0547">Nucleotide-binding</keyword>
<dbReference type="Gene3D" id="3.30.450.20">
    <property type="entry name" value="PAS domain"/>
    <property type="match status" value="3"/>
</dbReference>
<evidence type="ECO:0000256" key="7">
    <source>
        <dbReference type="ARBA" id="ARBA00022840"/>
    </source>
</evidence>
<dbReference type="AlphaFoldDB" id="A0A1B1Z7C6"/>
<dbReference type="Pfam" id="PF08447">
    <property type="entry name" value="PAS_3"/>
    <property type="match status" value="1"/>
</dbReference>
<keyword evidence="7" id="KW-0067">ATP-binding</keyword>
<evidence type="ECO:0000256" key="2">
    <source>
        <dbReference type="ARBA" id="ARBA00012438"/>
    </source>
</evidence>
<dbReference type="SUPFAM" id="SSF55874">
    <property type="entry name" value="ATPase domain of HSP90 chaperone/DNA topoisomerase II/histidine kinase"/>
    <property type="match status" value="1"/>
</dbReference>
<dbReference type="OrthoDB" id="9815750at2"/>
<dbReference type="InterPro" id="IPR000700">
    <property type="entry name" value="PAS-assoc_C"/>
</dbReference>
<evidence type="ECO:0000256" key="3">
    <source>
        <dbReference type="ARBA" id="ARBA00022553"/>
    </source>
</evidence>
<feature type="domain" description="Histidine kinase" evidence="10">
    <location>
        <begin position="405"/>
        <end position="608"/>
    </location>
</feature>
<dbReference type="InterPro" id="IPR036890">
    <property type="entry name" value="HATPase_C_sf"/>
</dbReference>
<dbReference type="InterPro" id="IPR035965">
    <property type="entry name" value="PAS-like_dom_sf"/>
</dbReference>